<gene>
    <name evidence="1" type="ORF">EZS28_053924</name>
</gene>
<proteinExistence type="predicted"/>
<dbReference type="Proteomes" id="UP000324800">
    <property type="component" value="Unassembled WGS sequence"/>
</dbReference>
<dbReference type="EMBL" id="SNRW01043804">
    <property type="protein sequence ID" value="KAA6326632.1"/>
    <property type="molecule type" value="Genomic_DNA"/>
</dbReference>
<name>A0A5J4QYH8_9EUKA</name>
<reference evidence="1 2" key="1">
    <citation type="submission" date="2019-03" db="EMBL/GenBank/DDBJ databases">
        <title>Single cell metagenomics reveals metabolic interactions within the superorganism composed of flagellate Streblomastix strix and complex community of Bacteroidetes bacteria on its surface.</title>
        <authorList>
            <person name="Treitli S.C."/>
            <person name="Kolisko M."/>
            <person name="Husnik F."/>
            <person name="Keeling P."/>
            <person name="Hampl V."/>
        </authorList>
    </citation>
    <scope>NUCLEOTIDE SEQUENCE [LARGE SCALE GENOMIC DNA]</scope>
    <source>
        <strain evidence="1">ST1C</strain>
    </source>
</reference>
<evidence type="ECO:0000313" key="2">
    <source>
        <dbReference type="Proteomes" id="UP000324800"/>
    </source>
</evidence>
<evidence type="ECO:0000313" key="1">
    <source>
        <dbReference type="EMBL" id="KAA6326632.1"/>
    </source>
</evidence>
<sequence length="90" mass="9710">MDNKYVTLGGNQTINGTKTLTISVTAPAIGTSSTGISPPTIPSTSYPIQLATKRKTLTCSHSYREIRITTDSTEAWGVNDDVGLEFSWML</sequence>
<organism evidence="1 2">
    <name type="scientific">Streblomastix strix</name>
    <dbReference type="NCBI Taxonomy" id="222440"/>
    <lineage>
        <taxon>Eukaryota</taxon>
        <taxon>Metamonada</taxon>
        <taxon>Preaxostyla</taxon>
        <taxon>Oxymonadida</taxon>
        <taxon>Streblomastigidae</taxon>
        <taxon>Streblomastix</taxon>
    </lineage>
</organism>
<dbReference type="AlphaFoldDB" id="A0A5J4QYH8"/>
<comment type="caution">
    <text evidence="1">The sequence shown here is derived from an EMBL/GenBank/DDBJ whole genome shotgun (WGS) entry which is preliminary data.</text>
</comment>
<protein>
    <submittedName>
        <fullName evidence="1">Uncharacterized protein</fullName>
    </submittedName>
</protein>
<accession>A0A5J4QYH8</accession>